<feature type="domain" description="F-box/LRR-repeat protein 15/At3g58940/PEG3-like LRR" evidence="1">
    <location>
        <begin position="60"/>
        <end position="193"/>
    </location>
</feature>
<reference evidence="3" key="1">
    <citation type="submission" date="2013-01" db="EMBL/GenBank/DDBJ databases">
        <title>Draft Genome Sequence of a Mulberry Tree, Morus notabilis C.K. Schneid.</title>
        <authorList>
            <person name="He N."/>
            <person name="Zhao S."/>
        </authorList>
    </citation>
    <scope>NUCLEOTIDE SEQUENCE</scope>
</reference>
<evidence type="ECO:0000313" key="3">
    <source>
        <dbReference type="Proteomes" id="UP000030645"/>
    </source>
</evidence>
<gene>
    <name evidence="2" type="ORF">L484_002641</name>
</gene>
<dbReference type="InterPro" id="IPR053772">
    <property type="entry name" value="At1g61320/At1g61330-like"/>
</dbReference>
<protein>
    <recommendedName>
        <fullName evidence="1">F-box/LRR-repeat protein 15/At3g58940/PEG3-like LRR domain-containing protein</fullName>
    </recommendedName>
</protein>
<dbReference type="OrthoDB" id="913041at2759"/>
<evidence type="ECO:0000313" key="2">
    <source>
        <dbReference type="EMBL" id="EXC03993.1"/>
    </source>
</evidence>
<organism evidence="2 3">
    <name type="scientific">Morus notabilis</name>
    <dbReference type="NCBI Taxonomy" id="981085"/>
    <lineage>
        <taxon>Eukaryota</taxon>
        <taxon>Viridiplantae</taxon>
        <taxon>Streptophyta</taxon>
        <taxon>Embryophyta</taxon>
        <taxon>Tracheophyta</taxon>
        <taxon>Spermatophyta</taxon>
        <taxon>Magnoliopsida</taxon>
        <taxon>eudicotyledons</taxon>
        <taxon>Gunneridae</taxon>
        <taxon>Pentapetalae</taxon>
        <taxon>rosids</taxon>
        <taxon>fabids</taxon>
        <taxon>Rosales</taxon>
        <taxon>Moraceae</taxon>
        <taxon>Moreae</taxon>
        <taxon>Morus</taxon>
    </lineage>
</organism>
<proteinExistence type="predicted"/>
<dbReference type="Proteomes" id="UP000030645">
    <property type="component" value="Unassembled WGS sequence"/>
</dbReference>
<name>W9SF88_9ROSA</name>
<dbReference type="InterPro" id="IPR055411">
    <property type="entry name" value="LRR_FXL15/At3g58940/PEG3-like"/>
</dbReference>
<sequence>MWYSVPALEFRWYEMKGVLLNNFVEQCLEQRRMAMQRDTNSVITRFELCMDYHRDSSQINRWLSIAAQPHLQELEVNMMSESPCYCLPQVVLNLTSLTVLNLDGVKLQDCSHVNLPSLKSLSLRDVLVKDEVLHNLVLGCPAIQNLVIMVVNALSYIEISSSSLKHLDIDADLDEIQVDAINLESFVCFGTCNYYIASCKKLSSLSLTAAYFPLHEDLENIISGFPLLESLTLAGGSIVDVRHPNLKVLVLERSDKEDNNNISIDAPNLVSFTYSEEDTLPQILVNSPNLLETNISLKLYLEGRTMEWYVNMLNFLSSFDCSKSMSLNLHSEESVIFPETLRKITHYCPLPNLRHLKVKTRCVQRESDLENSLRWLAPFLETLSIEQSVE</sequence>
<dbReference type="Pfam" id="PF24758">
    <property type="entry name" value="LRR_At5g56370"/>
    <property type="match status" value="1"/>
</dbReference>
<keyword evidence="3" id="KW-1185">Reference proteome</keyword>
<dbReference type="PANTHER" id="PTHR34145:SF28">
    <property type="entry name" value="F-BOX DOMAIN-CONTAINING PROTEIN"/>
    <property type="match status" value="1"/>
</dbReference>
<accession>W9SF88</accession>
<evidence type="ECO:0000259" key="1">
    <source>
        <dbReference type="Pfam" id="PF24758"/>
    </source>
</evidence>
<dbReference type="AlphaFoldDB" id="W9SF88"/>
<dbReference type="SUPFAM" id="SSF52047">
    <property type="entry name" value="RNI-like"/>
    <property type="match status" value="1"/>
</dbReference>
<dbReference type="KEGG" id="mnt:21386205"/>
<dbReference type="PANTHER" id="PTHR34145">
    <property type="entry name" value="OS02G0105600 PROTEIN"/>
    <property type="match status" value="1"/>
</dbReference>
<dbReference type="InterPro" id="IPR032675">
    <property type="entry name" value="LRR_dom_sf"/>
</dbReference>
<dbReference type="Gene3D" id="3.80.10.10">
    <property type="entry name" value="Ribonuclease Inhibitor"/>
    <property type="match status" value="1"/>
</dbReference>
<dbReference type="EMBL" id="KE345425">
    <property type="protein sequence ID" value="EXC03993.1"/>
    <property type="molecule type" value="Genomic_DNA"/>
</dbReference>